<dbReference type="InParanoid" id="B9RHE8"/>
<accession>B9RHE8</accession>
<dbReference type="KEGG" id="rcu:8260777"/>
<keyword evidence="1 3" id="KW-0808">Transferase</keyword>
<dbReference type="GO" id="GO:0047183">
    <property type="term" value="F:anthocyanin 5-(6'''-hydroxycinnamoyltransferase) activity"/>
    <property type="evidence" value="ECO:0007669"/>
    <property type="project" value="UniProtKB-EC"/>
</dbReference>
<evidence type="ECO:0000256" key="1">
    <source>
        <dbReference type="ARBA" id="ARBA00022679"/>
    </source>
</evidence>
<proteinExistence type="predicted"/>
<reference evidence="4" key="1">
    <citation type="journal article" date="2010" name="Nat. Biotechnol.">
        <title>Draft genome sequence of the oilseed species Ricinus communis.</title>
        <authorList>
            <person name="Chan A.P."/>
            <person name="Crabtree J."/>
            <person name="Zhao Q."/>
            <person name="Lorenzi H."/>
            <person name="Orvis J."/>
            <person name="Puiu D."/>
            <person name="Melake-Berhan A."/>
            <person name="Jones K.M."/>
            <person name="Redman J."/>
            <person name="Chen G."/>
            <person name="Cahoon E.B."/>
            <person name="Gedil M."/>
            <person name="Stanke M."/>
            <person name="Haas B.J."/>
            <person name="Wortman J.R."/>
            <person name="Fraser-Liggett C.M."/>
            <person name="Ravel J."/>
            <person name="Rabinowicz P.D."/>
        </authorList>
    </citation>
    <scope>NUCLEOTIDE SEQUENCE [LARGE SCALE GENOMIC DNA]</scope>
    <source>
        <strain evidence="4">cv. Hale</strain>
    </source>
</reference>
<dbReference type="InterPro" id="IPR023213">
    <property type="entry name" value="CAT-like_dom_sf"/>
</dbReference>
<dbReference type="OMA" id="ENWISEW"/>
<evidence type="ECO:0000313" key="3">
    <source>
        <dbReference type="EMBL" id="EEF49158.1"/>
    </source>
</evidence>
<gene>
    <name evidence="3" type="ORF">RCOM_1523650</name>
</gene>
<name>B9RHE8_RICCO</name>
<dbReference type="STRING" id="3988.B9RHE8"/>
<dbReference type="PANTHER" id="PTHR31625">
    <property type="match status" value="1"/>
</dbReference>
<dbReference type="EMBL" id="EQ973779">
    <property type="protein sequence ID" value="EEF49158.1"/>
    <property type="molecule type" value="Genomic_DNA"/>
</dbReference>
<dbReference type="OrthoDB" id="1862401at2759"/>
<dbReference type="EC" id="2.3.1.153" evidence="3"/>
<dbReference type="FunCoup" id="B9RHE8">
    <property type="interactions" value="11"/>
</dbReference>
<keyword evidence="2 3" id="KW-0012">Acyltransferase</keyword>
<evidence type="ECO:0000313" key="4">
    <source>
        <dbReference type="Proteomes" id="UP000008311"/>
    </source>
</evidence>
<dbReference type="AlphaFoldDB" id="B9RHE8"/>
<dbReference type="InterPro" id="IPR051504">
    <property type="entry name" value="Plant_metabolite_acyltrans"/>
</dbReference>
<evidence type="ECO:0000256" key="2">
    <source>
        <dbReference type="ARBA" id="ARBA00023315"/>
    </source>
</evidence>
<organism evidence="3 4">
    <name type="scientific">Ricinus communis</name>
    <name type="common">Castor bean</name>
    <dbReference type="NCBI Taxonomy" id="3988"/>
    <lineage>
        <taxon>Eukaryota</taxon>
        <taxon>Viridiplantae</taxon>
        <taxon>Streptophyta</taxon>
        <taxon>Embryophyta</taxon>
        <taxon>Tracheophyta</taxon>
        <taxon>Spermatophyta</taxon>
        <taxon>Magnoliopsida</taxon>
        <taxon>eudicotyledons</taxon>
        <taxon>Gunneridae</taxon>
        <taxon>Pentapetalae</taxon>
        <taxon>rosids</taxon>
        <taxon>fabids</taxon>
        <taxon>Malpighiales</taxon>
        <taxon>Euphorbiaceae</taxon>
        <taxon>Acalyphoideae</taxon>
        <taxon>Acalypheae</taxon>
        <taxon>Ricinus</taxon>
    </lineage>
</organism>
<keyword evidence="4" id="KW-1185">Reference proteome</keyword>
<protein>
    <submittedName>
        <fullName evidence="3">Anthocyanin 5-aromatic acyltransferase, putative</fullName>
        <ecNumber evidence="3">2.3.1.153</ecNumber>
    </submittedName>
</protein>
<dbReference type="Pfam" id="PF02458">
    <property type="entry name" value="Transferase"/>
    <property type="match status" value="1"/>
</dbReference>
<dbReference type="Gene3D" id="3.30.559.10">
    <property type="entry name" value="Chloramphenicol acetyltransferase-like domain"/>
    <property type="match status" value="2"/>
</dbReference>
<dbReference type="eggNOG" id="ENOG502QPXT">
    <property type="taxonomic scope" value="Eukaryota"/>
</dbReference>
<dbReference type="Proteomes" id="UP000008311">
    <property type="component" value="Unassembled WGS sequence"/>
</dbReference>
<sequence>MAKPSTIKVLEHSKISPSPNSSPSTTLPLTFFDLPWLFFSPCQPLFFYAYPHSTSHFLSSTLPNLKHSLSLALQEFFPFLGNLVVSSFDSNKKPKFVYREGDFVSFTVQESSGDFSFFTSNHARDVHEFYPLVPELATSSVAASGLQALIPLLAVKITIFSNMGICVGLAYHHVAADGRTFNYFINSWASSCANSSFLMNSLPCFDRSVIKDSLGLEEIFLKELWNRKSSQELAIGTEAHVDLLSMVRATFIVSLLDMERIKKWIIGNCKKRSRPLPIHLSPYVLTCSFLWVCLVKAQVQMDQEENEEDLNYFAFVAGGLTRIDYPVPATYFGNCVGFGRAKAIRSELLGEDGIIVAANVIGNMIRKLDKEIFSEAEKWISDWEVLFGSEVHVMVSGSPKLKLYSVDFGWGSPKKIEDISIDKNRAISLTESRDVKGGIEIGLALRKSQMEIFGSHFNEGLRIL</sequence>